<dbReference type="InterPro" id="IPR014001">
    <property type="entry name" value="Helicase_ATP-bd"/>
</dbReference>
<organism evidence="14 15">
    <name type="scientific">Glomus cerebriforme</name>
    <dbReference type="NCBI Taxonomy" id="658196"/>
    <lineage>
        <taxon>Eukaryota</taxon>
        <taxon>Fungi</taxon>
        <taxon>Fungi incertae sedis</taxon>
        <taxon>Mucoromycota</taxon>
        <taxon>Glomeromycotina</taxon>
        <taxon>Glomeromycetes</taxon>
        <taxon>Glomerales</taxon>
        <taxon>Glomeraceae</taxon>
        <taxon>Glomus</taxon>
    </lineage>
</organism>
<evidence type="ECO:0000259" key="12">
    <source>
        <dbReference type="PROSITE" id="PS51192"/>
    </source>
</evidence>
<keyword evidence="6" id="KW-0347">Helicase</keyword>
<dbReference type="AlphaFoldDB" id="A0A397SJB3"/>
<dbReference type="GO" id="GO:0008094">
    <property type="term" value="F:ATP-dependent activity, acting on DNA"/>
    <property type="evidence" value="ECO:0007669"/>
    <property type="project" value="TreeGrafter"/>
</dbReference>
<dbReference type="EMBL" id="QKYT01000471">
    <property type="protein sequence ID" value="RIA84736.1"/>
    <property type="molecule type" value="Genomic_DNA"/>
</dbReference>
<dbReference type="Gene3D" id="3.30.40.10">
    <property type="entry name" value="Zinc/RING finger domain, C3HC4 (zinc finger)"/>
    <property type="match status" value="1"/>
</dbReference>
<keyword evidence="4 9" id="KW-0863">Zinc-finger</keyword>
<dbReference type="SMART" id="SM00184">
    <property type="entry name" value="RING"/>
    <property type="match status" value="1"/>
</dbReference>
<dbReference type="InterPro" id="IPR027417">
    <property type="entry name" value="P-loop_NTPase"/>
</dbReference>
<evidence type="ECO:0000256" key="6">
    <source>
        <dbReference type="ARBA" id="ARBA00022806"/>
    </source>
</evidence>
<evidence type="ECO:0000256" key="8">
    <source>
        <dbReference type="ARBA" id="ARBA00022840"/>
    </source>
</evidence>
<evidence type="ECO:0000256" key="4">
    <source>
        <dbReference type="ARBA" id="ARBA00022771"/>
    </source>
</evidence>
<dbReference type="InterPro" id="IPR001650">
    <property type="entry name" value="Helicase_C-like"/>
</dbReference>
<dbReference type="PROSITE" id="PS51194">
    <property type="entry name" value="HELICASE_CTER"/>
    <property type="match status" value="1"/>
</dbReference>
<feature type="domain" description="Helicase C-terminal" evidence="13">
    <location>
        <begin position="920"/>
        <end position="1081"/>
    </location>
</feature>
<proteinExistence type="inferred from homology"/>
<reference evidence="14 15" key="1">
    <citation type="submission" date="2018-06" db="EMBL/GenBank/DDBJ databases">
        <title>Comparative genomics reveals the genomic features of Rhizophagus irregularis, R. cerebriforme, R. diaphanum and Gigaspora rosea, and their symbiotic lifestyle signature.</title>
        <authorList>
            <person name="Morin E."/>
            <person name="San Clemente H."/>
            <person name="Chen E.C.H."/>
            <person name="De La Providencia I."/>
            <person name="Hainaut M."/>
            <person name="Kuo A."/>
            <person name="Kohler A."/>
            <person name="Murat C."/>
            <person name="Tang N."/>
            <person name="Roy S."/>
            <person name="Loubradou J."/>
            <person name="Henrissat B."/>
            <person name="Grigoriev I.V."/>
            <person name="Corradi N."/>
            <person name="Roux C."/>
            <person name="Martin F.M."/>
        </authorList>
    </citation>
    <scope>NUCLEOTIDE SEQUENCE [LARGE SCALE GENOMIC DNA]</scope>
    <source>
        <strain evidence="14 15">DAOM 227022</strain>
    </source>
</reference>
<dbReference type="InterPro" id="IPR013083">
    <property type="entry name" value="Znf_RING/FYVE/PHD"/>
</dbReference>
<comment type="similarity">
    <text evidence="1">Belongs to the SNF2/RAD54 helicase family.</text>
</comment>
<evidence type="ECO:0000256" key="3">
    <source>
        <dbReference type="ARBA" id="ARBA00022741"/>
    </source>
</evidence>
<feature type="domain" description="Helicase ATP-binding" evidence="12">
    <location>
        <begin position="454"/>
        <end position="674"/>
    </location>
</feature>
<dbReference type="PANTHER" id="PTHR45626:SF52">
    <property type="entry name" value="SINGLE-STRANDED DNA-DEPENDENT ATPASE (EUROFUNG)"/>
    <property type="match status" value="1"/>
</dbReference>
<dbReference type="SMART" id="SM00487">
    <property type="entry name" value="DEXDc"/>
    <property type="match status" value="1"/>
</dbReference>
<keyword evidence="2" id="KW-0479">Metal-binding</keyword>
<dbReference type="InterPro" id="IPR001841">
    <property type="entry name" value="Znf_RING"/>
</dbReference>
<dbReference type="InterPro" id="IPR049730">
    <property type="entry name" value="SNF2/RAD54-like_C"/>
</dbReference>
<evidence type="ECO:0000256" key="2">
    <source>
        <dbReference type="ARBA" id="ARBA00022723"/>
    </source>
</evidence>
<evidence type="ECO:0000259" key="13">
    <source>
        <dbReference type="PROSITE" id="PS51194"/>
    </source>
</evidence>
<dbReference type="PROSITE" id="PS00518">
    <property type="entry name" value="ZF_RING_1"/>
    <property type="match status" value="1"/>
</dbReference>
<dbReference type="CDD" id="cd18008">
    <property type="entry name" value="DEXDc_SHPRH-like"/>
    <property type="match status" value="1"/>
</dbReference>
<dbReference type="InterPro" id="IPR017907">
    <property type="entry name" value="Znf_RING_CS"/>
</dbReference>
<dbReference type="GO" id="GO:0005634">
    <property type="term" value="C:nucleus"/>
    <property type="evidence" value="ECO:0007669"/>
    <property type="project" value="TreeGrafter"/>
</dbReference>
<feature type="compositionally biased region" description="Polar residues" evidence="10">
    <location>
        <begin position="584"/>
        <end position="597"/>
    </location>
</feature>
<feature type="region of interest" description="Disordered" evidence="10">
    <location>
        <begin position="584"/>
        <end position="607"/>
    </location>
</feature>
<sequence length="1085" mass="122696">MDHINNQNQNQNSTSSDVIDLTNETKENASKVVNAYCSISMSKKQRRPETINECTDTRPQKRSKIEQAQEHNLIVPSISNIINPITLPGTREILNLRRTPMPFHNNTIIPTKTPYMLSPFFDYSQCLPHSQNFSLTSMNGLEHSYNVGGMKPTMLQIPPIASNPPPSSSSSTSSRSSNKISPEIIDLTNDSDDNDCVVNEKETNRDLCWGMINTEILILYPRPCTGGKGEEEVQLKRTWGKKQEIRVFKDHGYEFGVVEEKLANVLIPLMDDQIVWTEATIPKNWPSTSMSMPLHIVLYGHPNNTKIVSTHLAERGVFLADPIVYNVETRYSNPHYPPPGNAYLNKINQKVYKGYSGGSIGTTTRSSEDIKNKMNKVFNSLMTAENMPELDPDQRLITTLYKHQKQALYFLMKREQYNDFTDDQTNELMSLWRTRFSAGRHVVYYNVVTNLEVNEKPVQMRGGIIADDMGLGKTIQMIALILGTQNEAIEFVKNPTVTSSSSNSTAKKTTSSQSADENSSLKSRGTLIICPLSTVANWEEQLASHVQEGALSVYVYHGGARISDPSYLINYDVVITTYNVSGTEYSKQSKPKNLQSKNTVNDSDSANSSTASALQQINWFRIILDEAHIIKDVNTVQSKAACSLKAERRWCLTGTPIQNKVEDLFALVKFLHMDPFNDKENWKKYILRPIKSIDPVGISRLQTLMKCITLRRTKTLNGKSLLALPPRHDHTRYLDLSDHERKLYDKIYNCQAERFRRYAEENNIMRHYVNILQSLLRLRQICAHYSLVKESDIPEDLEEEIVNEGLTPTRALMLLSIVKDSGMDQCGSCSQELVQTVVVTRCEHLFCVECVNKNMSNLTSSASVATSSEDQKVSTDCPICGVELFSGDICEINDSKDIDNDHITRPEGEKKSHSTKVKALLEDLVQAKEDGVKSVVFSQWTKMLDLIEDALNENDINFTRLDGTMSRAERTQNMETFKQQDDVSVILVSLKAGGVGLNLTAAQRAYLMDPFWNPSVENQAIDRIHRLGQTCAVDTIRFIIKDSVEEGILQLQERKLRLAELTLSEKLSKQDITRHRLEDLKVLFK</sequence>
<dbReference type="Pfam" id="PF00271">
    <property type="entry name" value="Helicase_C"/>
    <property type="match status" value="1"/>
</dbReference>
<gene>
    <name evidence="14" type="ORF">C1645_404570</name>
</gene>
<feature type="compositionally biased region" description="Low complexity" evidence="10">
    <location>
        <begin position="496"/>
        <end position="514"/>
    </location>
</feature>
<dbReference type="GO" id="GO:0016787">
    <property type="term" value="F:hydrolase activity"/>
    <property type="evidence" value="ECO:0007669"/>
    <property type="project" value="UniProtKB-KW"/>
</dbReference>
<evidence type="ECO:0000256" key="1">
    <source>
        <dbReference type="ARBA" id="ARBA00007025"/>
    </source>
</evidence>
<dbReference type="Gene3D" id="3.40.50.10810">
    <property type="entry name" value="Tandem AAA-ATPase domain"/>
    <property type="match status" value="1"/>
</dbReference>
<dbReference type="OrthoDB" id="448448at2759"/>
<name>A0A397SJB3_9GLOM</name>
<keyword evidence="3" id="KW-0547">Nucleotide-binding</keyword>
<dbReference type="Pfam" id="PF00176">
    <property type="entry name" value="SNF2-rel_dom"/>
    <property type="match status" value="1"/>
</dbReference>
<dbReference type="InterPro" id="IPR050628">
    <property type="entry name" value="SNF2_RAD54_helicase_TF"/>
</dbReference>
<keyword evidence="5" id="KW-0378">Hydrolase</keyword>
<evidence type="ECO:0000259" key="11">
    <source>
        <dbReference type="PROSITE" id="PS50089"/>
    </source>
</evidence>
<feature type="region of interest" description="Disordered" evidence="10">
    <location>
        <begin position="156"/>
        <end position="187"/>
    </location>
</feature>
<dbReference type="GO" id="GO:0005524">
    <property type="term" value="F:ATP binding"/>
    <property type="evidence" value="ECO:0007669"/>
    <property type="project" value="UniProtKB-KW"/>
</dbReference>
<dbReference type="STRING" id="658196.A0A397SJB3"/>
<dbReference type="PROSITE" id="PS51192">
    <property type="entry name" value="HELICASE_ATP_BIND_1"/>
    <property type="match status" value="1"/>
</dbReference>
<evidence type="ECO:0000256" key="9">
    <source>
        <dbReference type="PROSITE-ProRule" id="PRU00175"/>
    </source>
</evidence>
<feature type="compositionally biased region" description="Low complexity" evidence="10">
    <location>
        <begin position="168"/>
        <end position="182"/>
    </location>
</feature>
<evidence type="ECO:0000313" key="14">
    <source>
        <dbReference type="EMBL" id="RIA84736.1"/>
    </source>
</evidence>
<keyword evidence="7" id="KW-0862">Zinc</keyword>
<dbReference type="SMART" id="SM00490">
    <property type="entry name" value="HELICc"/>
    <property type="match status" value="1"/>
</dbReference>
<dbReference type="InterPro" id="IPR000330">
    <property type="entry name" value="SNF2_N"/>
</dbReference>
<dbReference type="Gene3D" id="3.30.70.2330">
    <property type="match status" value="1"/>
</dbReference>
<accession>A0A397SJB3</accession>
<evidence type="ECO:0000313" key="15">
    <source>
        <dbReference type="Proteomes" id="UP000265703"/>
    </source>
</evidence>
<dbReference type="Gene3D" id="3.40.50.300">
    <property type="entry name" value="P-loop containing nucleotide triphosphate hydrolases"/>
    <property type="match status" value="1"/>
</dbReference>
<keyword evidence="8" id="KW-0067">ATP-binding</keyword>
<feature type="domain" description="RING-type" evidence="11">
    <location>
        <begin position="826"/>
        <end position="880"/>
    </location>
</feature>
<dbReference type="GO" id="GO:0004386">
    <property type="term" value="F:helicase activity"/>
    <property type="evidence" value="ECO:0007669"/>
    <property type="project" value="UniProtKB-KW"/>
</dbReference>
<evidence type="ECO:0000256" key="10">
    <source>
        <dbReference type="SAM" id="MobiDB-lite"/>
    </source>
</evidence>
<dbReference type="GO" id="GO:0008270">
    <property type="term" value="F:zinc ion binding"/>
    <property type="evidence" value="ECO:0007669"/>
    <property type="project" value="UniProtKB-KW"/>
</dbReference>
<dbReference type="InterPro" id="IPR038718">
    <property type="entry name" value="SNF2-like_sf"/>
</dbReference>
<dbReference type="GO" id="GO:0006281">
    <property type="term" value="P:DNA repair"/>
    <property type="evidence" value="ECO:0007669"/>
    <property type="project" value="TreeGrafter"/>
</dbReference>
<comment type="caution">
    <text evidence="14">The sequence shown here is derived from an EMBL/GenBank/DDBJ whole genome shotgun (WGS) entry which is preliminary data.</text>
</comment>
<dbReference type="Proteomes" id="UP000265703">
    <property type="component" value="Unassembled WGS sequence"/>
</dbReference>
<feature type="region of interest" description="Disordered" evidence="10">
    <location>
        <begin position="496"/>
        <end position="518"/>
    </location>
</feature>
<feature type="compositionally biased region" description="Low complexity" evidence="10">
    <location>
        <begin position="598"/>
        <end position="607"/>
    </location>
</feature>
<protein>
    <submittedName>
        <fullName evidence="14">SNF2 family N-terminal domain-containing protein</fullName>
    </submittedName>
</protein>
<dbReference type="PANTHER" id="PTHR45626">
    <property type="entry name" value="TRANSCRIPTION TERMINATION FACTOR 2-RELATED"/>
    <property type="match status" value="1"/>
</dbReference>
<dbReference type="CDD" id="cd18793">
    <property type="entry name" value="SF2_C_SNF"/>
    <property type="match status" value="1"/>
</dbReference>
<dbReference type="SUPFAM" id="SSF57850">
    <property type="entry name" value="RING/U-box"/>
    <property type="match status" value="1"/>
</dbReference>
<keyword evidence="15" id="KW-1185">Reference proteome</keyword>
<dbReference type="SUPFAM" id="SSF52540">
    <property type="entry name" value="P-loop containing nucleoside triphosphate hydrolases"/>
    <property type="match status" value="2"/>
</dbReference>
<dbReference type="PROSITE" id="PS50089">
    <property type="entry name" value="ZF_RING_2"/>
    <property type="match status" value="1"/>
</dbReference>
<evidence type="ECO:0000256" key="5">
    <source>
        <dbReference type="ARBA" id="ARBA00022801"/>
    </source>
</evidence>
<evidence type="ECO:0000256" key="7">
    <source>
        <dbReference type="ARBA" id="ARBA00022833"/>
    </source>
</evidence>